<name>A0A3D8GNI5_9BACI</name>
<reference evidence="1 2" key="1">
    <citation type="submission" date="2018-07" db="EMBL/GenBank/DDBJ databases">
        <title>Bacillus sp. YLB-04 draft genome sequence.</title>
        <authorList>
            <person name="Yu L."/>
            <person name="Tang X."/>
        </authorList>
    </citation>
    <scope>NUCLEOTIDE SEQUENCE [LARGE SCALE GENOMIC DNA]</scope>
    <source>
        <strain evidence="1 2">YLB-04</strain>
    </source>
</reference>
<proteinExistence type="predicted"/>
<dbReference type="OrthoDB" id="9810361at2"/>
<organism evidence="1 2">
    <name type="scientific">Neobacillus piezotolerans</name>
    <dbReference type="NCBI Taxonomy" id="2259171"/>
    <lineage>
        <taxon>Bacteria</taxon>
        <taxon>Bacillati</taxon>
        <taxon>Bacillota</taxon>
        <taxon>Bacilli</taxon>
        <taxon>Bacillales</taxon>
        <taxon>Bacillaceae</taxon>
        <taxon>Neobacillus</taxon>
    </lineage>
</organism>
<evidence type="ECO:0000313" key="2">
    <source>
        <dbReference type="Proteomes" id="UP000257144"/>
    </source>
</evidence>
<dbReference type="EMBL" id="QNQT01000007">
    <property type="protein sequence ID" value="RDU35978.1"/>
    <property type="molecule type" value="Genomic_DNA"/>
</dbReference>
<evidence type="ECO:0000313" key="1">
    <source>
        <dbReference type="EMBL" id="RDU35978.1"/>
    </source>
</evidence>
<dbReference type="Proteomes" id="UP000257144">
    <property type="component" value="Unassembled WGS sequence"/>
</dbReference>
<comment type="caution">
    <text evidence="1">The sequence shown here is derived from an EMBL/GenBank/DDBJ whole genome shotgun (WGS) entry which is preliminary data.</text>
</comment>
<keyword evidence="2" id="KW-1185">Reference proteome</keyword>
<accession>A0A3D8GNI5</accession>
<dbReference type="RefSeq" id="WP_115452905.1">
    <property type="nucleotide sequence ID" value="NZ_QNQT01000007.1"/>
</dbReference>
<sequence>MNQLNCKGCRGLCCGPVAITRHELAKIKKKVRSMPGKLRDGLKNQTRLYGTCIFFDMEKDRCGIYSARPKACQMFGYYKGMACFRKPELAVKTVGPVDEPIGILSIDFTWKDF</sequence>
<dbReference type="Pfam" id="PF03692">
    <property type="entry name" value="CxxCxxCC"/>
    <property type="match status" value="1"/>
</dbReference>
<dbReference type="InterPro" id="IPR005358">
    <property type="entry name" value="Puta_zinc/iron-chelating_dom"/>
</dbReference>
<gene>
    <name evidence="1" type="ORF">DRW41_15400</name>
</gene>
<protein>
    <submittedName>
        <fullName evidence="1">YkgJ family cysteine cluster protein</fullName>
    </submittedName>
</protein>
<dbReference type="AlphaFoldDB" id="A0A3D8GNI5"/>